<feature type="domain" description="SAM-dependent MTase RsmB/NOP-type" evidence="6">
    <location>
        <begin position="143"/>
        <end position="419"/>
    </location>
</feature>
<accession>A0ABZ1CAP0</accession>
<dbReference type="GO" id="GO:0032259">
    <property type="term" value="P:methylation"/>
    <property type="evidence" value="ECO:0007669"/>
    <property type="project" value="UniProtKB-KW"/>
</dbReference>
<evidence type="ECO:0000313" key="7">
    <source>
        <dbReference type="EMBL" id="WRQ88705.1"/>
    </source>
</evidence>
<dbReference type="InterPro" id="IPR023267">
    <property type="entry name" value="RCMT"/>
</dbReference>
<proteinExistence type="inferred from homology"/>
<name>A0ABZ1CAP0_9BACT</name>
<dbReference type="CDD" id="cd02440">
    <property type="entry name" value="AdoMet_MTases"/>
    <property type="match status" value="1"/>
</dbReference>
<keyword evidence="2 5" id="KW-0808">Transferase</keyword>
<dbReference type="InterPro" id="IPR049560">
    <property type="entry name" value="MeTrfase_RsmB-F_NOP2_cat"/>
</dbReference>
<evidence type="ECO:0000256" key="3">
    <source>
        <dbReference type="ARBA" id="ARBA00022691"/>
    </source>
</evidence>
<dbReference type="InterPro" id="IPR001678">
    <property type="entry name" value="MeTrfase_RsmB-F_NOP2_dom"/>
</dbReference>
<evidence type="ECO:0000256" key="1">
    <source>
        <dbReference type="ARBA" id="ARBA00022603"/>
    </source>
</evidence>
<dbReference type="PROSITE" id="PS51686">
    <property type="entry name" value="SAM_MT_RSMB_NOP"/>
    <property type="match status" value="1"/>
</dbReference>
<dbReference type="Pfam" id="PF01029">
    <property type="entry name" value="NusB"/>
    <property type="match status" value="1"/>
</dbReference>
<reference evidence="7 8" key="1">
    <citation type="submission" date="2021-08" db="EMBL/GenBank/DDBJ databases">
        <authorList>
            <person name="Zhang D."/>
            <person name="Zhang A."/>
            <person name="Wang L."/>
        </authorList>
    </citation>
    <scope>NUCLEOTIDE SEQUENCE [LARGE SCALE GENOMIC DNA]</scope>
    <source>
        <strain evidence="7 8">WL0086</strain>
    </source>
</reference>
<dbReference type="InterPro" id="IPR035926">
    <property type="entry name" value="NusB-like_sf"/>
</dbReference>
<feature type="binding site" evidence="5">
    <location>
        <position position="318"/>
    </location>
    <ligand>
        <name>S-adenosyl-L-methionine</name>
        <dbReference type="ChEBI" id="CHEBI:59789"/>
    </ligand>
</feature>
<dbReference type="PANTHER" id="PTHR22807:SF53">
    <property type="entry name" value="RIBOSOMAL RNA SMALL SUBUNIT METHYLTRANSFERASE B-RELATED"/>
    <property type="match status" value="1"/>
</dbReference>
<keyword evidence="4 5" id="KW-0694">RNA-binding</keyword>
<comment type="caution">
    <text evidence="5">Lacks conserved residue(s) required for the propagation of feature annotation.</text>
</comment>
<dbReference type="PRINTS" id="PR02008">
    <property type="entry name" value="RCMTFAMILY"/>
</dbReference>
<feature type="binding site" evidence="5">
    <location>
        <position position="266"/>
    </location>
    <ligand>
        <name>S-adenosyl-L-methionine</name>
        <dbReference type="ChEBI" id="CHEBI:59789"/>
    </ligand>
</feature>
<dbReference type="Gene3D" id="3.40.50.150">
    <property type="entry name" value="Vaccinia Virus protein VP39"/>
    <property type="match status" value="1"/>
</dbReference>
<dbReference type="EMBL" id="CP139781">
    <property type="protein sequence ID" value="WRQ88705.1"/>
    <property type="molecule type" value="Genomic_DNA"/>
</dbReference>
<dbReference type="SUPFAM" id="SSF48013">
    <property type="entry name" value="NusB-like"/>
    <property type="match status" value="1"/>
</dbReference>
<dbReference type="Gene3D" id="1.10.940.10">
    <property type="entry name" value="NusB-like"/>
    <property type="match status" value="1"/>
</dbReference>
<dbReference type="SUPFAM" id="SSF53335">
    <property type="entry name" value="S-adenosyl-L-methionine-dependent methyltransferases"/>
    <property type="match status" value="1"/>
</dbReference>
<evidence type="ECO:0000256" key="2">
    <source>
        <dbReference type="ARBA" id="ARBA00022679"/>
    </source>
</evidence>
<dbReference type="PANTHER" id="PTHR22807">
    <property type="entry name" value="NOP2 YEAST -RELATED NOL1/NOP2/FMU SUN DOMAIN-CONTAINING"/>
    <property type="match status" value="1"/>
</dbReference>
<dbReference type="InterPro" id="IPR029063">
    <property type="entry name" value="SAM-dependent_MTases_sf"/>
</dbReference>
<evidence type="ECO:0000256" key="4">
    <source>
        <dbReference type="ARBA" id="ARBA00022884"/>
    </source>
</evidence>
<evidence type="ECO:0000256" key="5">
    <source>
        <dbReference type="PROSITE-ProRule" id="PRU01023"/>
    </source>
</evidence>
<feature type="binding site" evidence="5">
    <location>
        <begin position="242"/>
        <end position="248"/>
    </location>
    <ligand>
        <name>S-adenosyl-L-methionine</name>
        <dbReference type="ChEBI" id="CHEBI:59789"/>
    </ligand>
</feature>
<reference evidence="7 8" key="2">
    <citation type="submission" date="2023-12" db="EMBL/GenBank/DDBJ databases">
        <title>Description of an unclassified Opitutus bacterium of Verrucomicrobiota.</title>
        <authorList>
            <person name="Zhang D.-F."/>
        </authorList>
    </citation>
    <scope>NUCLEOTIDE SEQUENCE [LARGE SCALE GENOMIC DNA]</scope>
    <source>
        <strain evidence="7 8">WL0086</strain>
    </source>
</reference>
<feature type="active site" description="Nucleophile" evidence="5">
    <location>
        <position position="371"/>
    </location>
</feature>
<organism evidence="7 8">
    <name type="scientific">Actomonas aquatica</name>
    <dbReference type="NCBI Taxonomy" id="2866162"/>
    <lineage>
        <taxon>Bacteria</taxon>
        <taxon>Pseudomonadati</taxon>
        <taxon>Verrucomicrobiota</taxon>
        <taxon>Opitutia</taxon>
        <taxon>Opitutales</taxon>
        <taxon>Opitutaceae</taxon>
        <taxon>Actomonas</taxon>
    </lineage>
</organism>
<dbReference type="Pfam" id="PF01189">
    <property type="entry name" value="Methyltr_RsmB-F"/>
    <property type="match status" value="1"/>
</dbReference>
<gene>
    <name evidence="7" type="ORF">K1X11_004765</name>
</gene>
<dbReference type="GO" id="GO:0008168">
    <property type="term" value="F:methyltransferase activity"/>
    <property type="evidence" value="ECO:0007669"/>
    <property type="project" value="UniProtKB-KW"/>
</dbReference>
<comment type="similarity">
    <text evidence="5">Belongs to the class I-like SAM-binding methyltransferase superfamily. RsmB/NOP family.</text>
</comment>
<dbReference type="Proteomes" id="UP000738431">
    <property type="component" value="Chromosome"/>
</dbReference>
<keyword evidence="3 5" id="KW-0949">S-adenosyl-L-methionine</keyword>
<evidence type="ECO:0000313" key="8">
    <source>
        <dbReference type="Proteomes" id="UP000738431"/>
    </source>
</evidence>
<dbReference type="InterPro" id="IPR006027">
    <property type="entry name" value="NusB_RsmB_TIM44"/>
</dbReference>
<protein>
    <submittedName>
        <fullName evidence="7">RsmB/NOP family class I SAM-dependent RNA methyltransferase</fullName>
        <ecNumber evidence="7">2.1.1.-</ecNumber>
    </submittedName>
</protein>
<sequence length="419" mass="45820">MRLLVKWREDEERVDWLLESLPADMPAGERARVQALLVGTVRHLGRIDGHLDALMTRPPRPTVWAGLAVAGFELLEGGADEGLKARVCHHLVEQVKRLATAKEAGFANAVVRKLAAALAADVEPAADAPMADWARWGSHPDWLVQRWKMKFNQDAAVAFLRWNQSAAPVLVRWRGEAAAKAELPEWLTPIEGAPDFFSAEPGHWPELAAWIERGEMQVQDAATRHAVDLLQVQPGETVLDLCAAPGGKSLAIADRLGGSGQVVAMDLPGRRMPRLQRNLEAAPSGVKATVVAGNVMQGAARVLTAKNLPTTYAAVLLDVPCSNTGVMRHRVDVKWRLQPDSFRRHAIQQLDMLLAAAERVAPGGRLVYSTCSVDPEENEQVVAAFVRRSHGAFKLEESVMSLPWETGHDGAGAFRLRRV</sequence>
<dbReference type="EC" id="2.1.1.-" evidence="7"/>
<dbReference type="RefSeq" id="WP_324726098.1">
    <property type="nucleotide sequence ID" value="NZ_CP139781.1"/>
</dbReference>
<keyword evidence="8" id="KW-1185">Reference proteome</keyword>
<keyword evidence="1 5" id="KW-0489">Methyltransferase</keyword>
<evidence type="ECO:0000259" key="6">
    <source>
        <dbReference type="PROSITE" id="PS51686"/>
    </source>
</evidence>